<protein>
    <submittedName>
        <fullName evidence="2">Uncharacterized protein</fullName>
    </submittedName>
</protein>
<gene>
    <name evidence="2" type="ORF">Bhyg_12397</name>
</gene>
<dbReference type="AlphaFoldDB" id="A0A9Q0MYV0"/>
<accession>A0A9Q0MYV0</accession>
<name>A0A9Q0MYV0_9DIPT</name>
<sequence length="146" mass="17105">MVQTFYSCFTRNQRFLLFQNLSRRKTTNRLIFSNSNVTIVSHCLDLSVNHLNKSDRAFDEIEKVPEATVVARQNEVWIEEQNEVADEGKSPKIKETNPIDDSLEYAQREKRKQKCGKNRNKLRRKNSVESKLFQCSNCNDEFPSSK</sequence>
<feature type="non-terminal residue" evidence="2">
    <location>
        <position position="1"/>
    </location>
</feature>
<feature type="region of interest" description="Disordered" evidence="1">
    <location>
        <begin position="81"/>
        <end position="123"/>
    </location>
</feature>
<feature type="compositionally biased region" description="Basic residues" evidence="1">
    <location>
        <begin position="109"/>
        <end position="123"/>
    </location>
</feature>
<proteinExistence type="predicted"/>
<organism evidence="2 3">
    <name type="scientific">Pseudolycoriella hygida</name>
    <dbReference type="NCBI Taxonomy" id="35572"/>
    <lineage>
        <taxon>Eukaryota</taxon>
        <taxon>Metazoa</taxon>
        <taxon>Ecdysozoa</taxon>
        <taxon>Arthropoda</taxon>
        <taxon>Hexapoda</taxon>
        <taxon>Insecta</taxon>
        <taxon>Pterygota</taxon>
        <taxon>Neoptera</taxon>
        <taxon>Endopterygota</taxon>
        <taxon>Diptera</taxon>
        <taxon>Nematocera</taxon>
        <taxon>Sciaroidea</taxon>
        <taxon>Sciaridae</taxon>
        <taxon>Pseudolycoriella</taxon>
    </lineage>
</organism>
<evidence type="ECO:0000313" key="2">
    <source>
        <dbReference type="EMBL" id="KAJ6639650.1"/>
    </source>
</evidence>
<reference evidence="2" key="1">
    <citation type="submission" date="2022-07" db="EMBL/GenBank/DDBJ databases">
        <authorList>
            <person name="Trinca V."/>
            <person name="Uliana J.V.C."/>
            <person name="Torres T.T."/>
            <person name="Ward R.J."/>
            <person name="Monesi N."/>
        </authorList>
    </citation>
    <scope>NUCLEOTIDE SEQUENCE</scope>
    <source>
        <strain evidence="2">HSMRA1968</strain>
        <tissue evidence="2">Whole embryos</tissue>
    </source>
</reference>
<evidence type="ECO:0000313" key="3">
    <source>
        <dbReference type="Proteomes" id="UP001151699"/>
    </source>
</evidence>
<evidence type="ECO:0000256" key="1">
    <source>
        <dbReference type="SAM" id="MobiDB-lite"/>
    </source>
</evidence>
<dbReference type="Proteomes" id="UP001151699">
    <property type="component" value="Chromosome X"/>
</dbReference>
<keyword evidence="3" id="KW-1185">Reference proteome</keyword>
<comment type="caution">
    <text evidence="2">The sequence shown here is derived from an EMBL/GenBank/DDBJ whole genome shotgun (WGS) entry which is preliminary data.</text>
</comment>
<feature type="compositionally biased region" description="Basic and acidic residues" evidence="1">
    <location>
        <begin position="86"/>
        <end position="97"/>
    </location>
</feature>
<dbReference type="EMBL" id="WJQU01000003">
    <property type="protein sequence ID" value="KAJ6639650.1"/>
    <property type="molecule type" value="Genomic_DNA"/>
</dbReference>